<evidence type="ECO:0000256" key="9">
    <source>
        <dbReference type="ARBA" id="ARBA00022975"/>
    </source>
</evidence>
<comment type="similarity">
    <text evidence="3 11">Belongs to the UMP kinase family.</text>
</comment>
<name>A0A6J4V5B1_9DEIN</name>
<evidence type="ECO:0000256" key="5">
    <source>
        <dbReference type="ARBA" id="ARBA00022679"/>
    </source>
</evidence>
<feature type="region of interest" description="Involved in allosteric activation by GTP" evidence="11">
    <location>
        <begin position="17"/>
        <end position="22"/>
    </location>
</feature>
<proteinExistence type="inferred from homology"/>
<comment type="subunit">
    <text evidence="11">Homohexamer.</text>
</comment>
<dbReference type="SUPFAM" id="SSF53633">
    <property type="entry name" value="Carbamate kinase-like"/>
    <property type="match status" value="1"/>
</dbReference>
<dbReference type="InterPro" id="IPR036393">
    <property type="entry name" value="AceGlu_kinase-like_sf"/>
</dbReference>
<accession>A0A6J4V5B1</accession>
<evidence type="ECO:0000256" key="7">
    <source>
        <dbReference type="ARBA" id="ARBA00022777"/>
    </source>
</evidence>
<feature type="binding site" evidence="11">
    <location>
        <position position="71"/>
    </location>
    <ligand>
        <name>UMP</name>
        <dbReference type="ChEBI" id="CHEBI:57865"/>
    </ligand>
</feature>
<feature type="binding site" evidence="11">
    <location>
        <begin position="9"/>
        <end position="12"/>
    </location>
    <ligand>
        <name>ATP</name>
        <dbReference type="ChEBI" id="CHEBI:30616"/>
    </ligand>
</feature>
<dbReference type="Pfam" id="PF00696">
    <property type="entry name" value="AA_kinase"/>
    <property type="match status" value="1"/>
</dbReference>
<dbReference type="GO" id="GO:0005524">
    <property type="term" value="F:ATP binding"/>
    <property type="evidence" value="ECO:0007669"/>
    <property type="project" value="UniProtKB-KW"/>
</dbReference>
<protein>
    <recommendedName>
        <fullName evidence="11">Uridylate kinase</fullName>
        <shortName evidence="11">UK</shortName>
        <ecNumber evidence="11">2.7.4.22</ecNumber>
    </recommendedName>
    <alternativeName>
        <fullName evidence="11">Uridine monophosphate kinase</fullName>
        <shortName evidence="11">UMP kinase</shortName>
        <shortName evidence="11">UMPK</shortName>
    </alternativeName>
</protein>
<keyword evidence="7 11" id="KW-0418">Kinase</keyword>
<dbReference type="AlphaFoldDB" id="A0A6J4V5B1"/>
<evidence type="ECO:0000256" key="4">
    <source>
        <dbReference type="ARBA" id="ARBA00022490"/>
    </source>
</evidence>
<feature type="binding site" evidence="11">
    <location>
        <position position="52"/>
    </location>
    <ligand>
        <name>ATP</name>
        <dbReference type="ChEBI" id="CHEBI:30616"/>
    </ligand>
</feature>
<evidence type="ECO:0000256" key="1">
    <source>
        <dbReference type="ARBA" id="ARBA00004496"/>
    </source>
</evidence>
<evidence type="ECO:0000256" key="11">
    <source>
        <dbReference type="HAMAP-Rule" id="MF_01220"/>
    </source>
</evidence>
<dbReference type="EMBL" id="CADCWP010000097">
    <property type="protein sequence ID" value="CAA9568480.1"/>
    <property type="molecule type" value="Genomic_DNA"/>
</dbReference>
<dbReference type="GO" id="GO:0044210">
    <property type="term" value="P:'de novo' CTP biosynthetic process"/>
    <property type="evidence" value="ECO:0007669"/>
    <property type="project" value="UniProtKB-UniRule"/>
</dbReference>
<feature type="binding site" evidence="11">
    <location>
        <position position="167"/>
    </location>
    <ligand>
        <name>ATP</name>
        <dbReference type="ChEBI" id="CHEBI:30616"/>
    </ligand>
</feature>
<reference evidence="13" key="1">
    <citation type="submission" date="2020-02" db="EMBL/GenBank/DDBJ databases">
        <authorList>
            <person name="Meier V. D."/>
        </authorList>
    </citation>
    <scope>NUCLEOTIDE SEQUENCE</scope>
    <source>
        <strain evidence="13">AVDCRST_MAG86</strain>
    </source>
</reference>
<evidence type="ECO:0000313" key="13">
    <source>
        <dbReference type="EMBL" id="CAA9568480.1"/>
    </source>
</evidence>
<organism evidence="13">
    <name type="scientific">uncultured Truepera sp</name>
    <dbReference type="NCBI Taxonomy" id="543023"/>
    <lineage>
        <taxon>Bacteria</taxon>
        <taxon>Thermotogati</taxon>
        <taxon>Deinococcota</taxon>
        <taxon>Deinococci</taxon>
        <taxon>Trueperales</taxon>
        <taxon>Trueperaceae</taxon>
        <taxon>Truepera</taxon>
        <taxon>environmental samples</taxon>
    </lineage>
</organism>
<evidence type="ECO:0000259" key="12">
    <source>
        <dbReference type="Pfam" id="PF00696"/>
    </source>
</evidence>
<dbReference type="GO" id="GO:0005737">
    <property type="term" value="C:cytoplasm"/>
    <property type="evidence" value="ECO:0007669"/>
    <property type="project" value="UniProtKB-SubCell"/>
</dbReference>
<comment type="catalytic activity">
    <reaction evidence="10 11">
        <text>UMP + ATP = UDP + ADP</text>
        <dbReference type="Rhea" id="RHEA:24400"/>
        <dbReference type="ChEBI" id="CHEBI:30616"/>
        <dbReference type="ChEBI" id="CHEBI:57865"/>
        <dbReference type="ChEBI" id="CHEBI:58223"/>
        <dbReference type="ChEBI" id="CHEBI:456216"/>
        <dbReference type="EC" id="2.7.4.22"/>
    </reaction>
</comment>
<comment type="function">
    <text evidence="11">Catalyzes the reversible phosphorylation of UMP to UDP.</text>
</comment>
<dbReference type="HAMAP" id="MF_01220_B">
    <property type="entry name" value="PyrH_B"/>
    <property type="match status" value="1"/>
</dbReference>
<dbReference type="UniPathway" id="UPA00159">
    <property type="reaction ID" value="UER00275"/>
</dbReference>
<comment type="pathway">
    <text evidence="2 11">Pyrimidine metabolism; CTP biosynthesis via de novo pathway; UDP from UMP (UMPK route): step 1/1.</text>
</comment>
<dbReference type="FunFam" id="3.40.1160.10:FF:000001">
    <property type="entry name" value="Uridylate kinase"/>
    <property type="match status" value="1"/>
</dbReference>
<comment type="caution">
    <text evidence="11">Lacks conserved residue(s) required for the propagation of feature annotation.</text>
</comment>
<evidence type="ECO:0000256" key="8">
    <source>
        <dbReference type="ARBA" id="ARBA00022840"/>
    </source>
</evidence>
<keyword evidence="6 11" id="KW-0547">Nucleotide-binding</keyword>
<sequence length="237" mass="25928">MRYKRVMLKLSGGALAGDDGFGFDHNKLKHLVTEILSLVRLRLEVGVVVGGGNILRGKDAERWGVERTEADNIGMLGTVINGLMLRGALRSLTDKEVRVMTAMAIPSVAEPYIRLRALQHFTKGYLVIFAGGNGQPFVTTDYPSVQRALETDCDALLAAKSGADGVFDRDPNIYSDAEFYPTLTFDEAIRRDLRVMDPAAFILARDHGLPLHVFNIGKVGAAARICQGEDEGTTIHR</sequence>
<comment type="subcellular location">
    <subcellularLocation>
        <location evidence="1 11">Cytoplasm</location>
    </subcellularLocation>
</comment>
<comment type="activity regulation">
    <text evidence="11">Allosterically activated by GTP. Inhibited by UTP.</text>
</comment>
<dbReference type="InterPro" id="IPR015963">
    <property type="entry name" value="Uridylate_kinase_bac"/>
</dbReference>
<feature type="binding site" evidence="11">
    <location>
        <position position="170"/>
    </location>
    <ligand>
        <name>ATP</name>
        <dbReference type="ChEBI" id="CHEBI:30616"/>
    </ligand>
</feature>
<gene>
    <name evidence="11" type="primary">pyrH</name>
    <name evidence="13" type="ORF">AVDCRST_MAG86-1305</name>
</gene>
<dbReference type="InterPro" id="IPR011817">
    <property type="entry name" value="Uridylate_kinase"/>
</dbReference>
<evidence type="ECO:0000256" key="3">
    <source>
        <dbReference type="ARBA" id="ARBA00007614"/>
    </source>
</evidence>
<evidence type="ECO:0000256" key="10">
    <source>
        <dbReference type="ARBA" id="ARBA00047767"/>
    </source>
</evidence>
<dbReference type="CDD" id="cd04254">
    <property type="entry name" value="AAK_UMPK-PyrH-Ec"/>
    <property type="match status" value="1"/>
</dbReference>
<dbReference type="PANTHER" id="PTHR42833">
    <property type="entry name" value="URIDYLATE KINASE"/>
    <property type="match status" value="1"/>
</dbReference>
<dbReference type="GO" id="GO:0006225">
    <property type="term" value="P:UDP biosynthetic process"/>
    <property type="evidence" value="ECO:0007669"/>
    <property type="project" value="TreeGrafter"/>
</dbReference>
<evidence type="ECO:0000256" key="2">
    <source>
        <dbReference type="ARBA" id="ARBA00004791"/>
    </source>
</evidence>
<dbReference type="NCBIfam" id="TIGR02075">
    <property type="entry name" value="pyrH_bact"/>
    <property type="match status" value="1"/>
</dbReference>
<feature type="binding site" evidence="11">
    <location>
        <position position="56"/>
    </location>
    <ligand>
        <name>ATP</name>
        <dbReference type="ChEBI" id="CHEBI:30616"/>
    </ligand>
</feature>
<dbReference type="EC" id="2.7.4.22" evidence="11"/>
<dbReference type="PIRSF" id="PIRSF005650">
    <property type="entry name" value="Uridylate_kin"/>
    <property type="match status" value="1"/>
</dbReference>
<keyword evidence="4 11" id="KW-0963">Cytoplasm</keyword>
<keyword evidence="5 11" id="KW-0808">Transferase</keyword>
<keyword evidence="9 11" id="KW-0665">Pyrimidine biosynthesis</keyword>
<dbReference type="InterPro" id="IPR001048">
    <property type="entry name" value="Asp/Glu/Uridylate_kinase"/>
</dbReference>
<dbReference type="GO" id="GO:0033862">
    <property type="term" value="F:UMP kinase activity"/>
    <property type="evidence" value="ECO:0007669"/>
    <property type="project" value="UniProtKB-EC"/>
</dbReference>
<dbReference type="PANTHER" id="PTHR42833:SF4">
    <property type="entry name" value="URIDYLATE KINASE PUMPKIN, CHLOROPLASTIC"/>
    <property type="match status" value="1"/>
</dbReference>
<dbReference type="Gene3D" id="3.40.1160.10">
    <property type="entry name" value="Acetylglutamate kinase-like"/>
    <property type="match status" value="1"/>
</dbReference>
<keyword evidence="8 11" id="KW-0067">ATP-binding</keyword>
<keyword evidence="11" id="KW-0021">Allosteric enzyme</keyword>
<feature type="binding site" evidence="11">
    <location>
        <begin position="133"/>
        <end position="140"/>
    </location>
    <ligand>
        <name>UMP</name>
        <dbReference type="ChEBI" id="CHEBI:57865"/>
    </ligand>
</feature>
<feature type="domain" description="Aspartate/glutamate/uridylate kinase" evidence="12">
    <location>
        <begin position="4"/>
        <end position="215"/>
    </location>
</feature>
<feature type="binding site" evidence="11">
    <location>
        <position position="51"/>
    </location>
    <ligand>
        <name>UMP</name>
        <dbReference type="ChEBI" id="CHEBI:57865"/>
    </ligand>
</feature>
<evidence type="ECO:0000256" key="6">
    <source>
        <dbReference type="ARBA" id="ARBA00022741"/>
    </source>
</evidence>